<sequence>MQPASLVLPAKKLRSDGKGVIVDKTEDICIPATHFGRRRVRWVPEDSHIRLEVRLPAPMVRELTILANSRGASIARVVTDELEHLVGDNTHHGAGEEN</sequence>
<dbReference type="Proteomes" id="UP000001473">
    <property type="component" value="Chromosome"/>
</dbReference>
<dbReference type="EMBL" id="CP001620">
    <property type="protein sequence ID" value="ACR18649.1"/>
    <property type="molecule type" value="Genomic_DNA"/>
</dbReference>
<name>C4LLE4_CORK4</name>
<dbReference type="HOGENOM" id="CLU_182102_0_0_11"/>
<reference evidence="1 2" key="1">
    <citation type="journal article" date="2008" name="J. Biotechnol.">
        <title>Ultrafast pyrosequencing of Corynebacterium kroppenstedtii DSM44385 revealed insights into the physiology of a lipophilic corynebacterium that lacks mycolic acids.</title>
        <authorList>
            <person name="Tauch A."/>
            <person name="Schneider J."/>
            <person name="Szczepanowski R."/>
            <person name="Tilker A."/>
            <person name="Viehoever P."/>
            <person name="Gartemann K.-H."/>
            <person name="Arnold W."/>
            <person name="Blom J."/>
            <person name="Brinkrolf K."/>
            <person name="Brune I."/>
            <person name="Goetker S."/>
            <person name="Weisshaar B."/>
            <person name="Goesmann A."/>
            <person name="Droege M."/>
            <person name="Puehler A."/>
        </authorList>
    </citation>
    <scope>NUCLEOTIDE SEQUENCE [LARGE SCALE GENOMIC DNA]</scope>
    <source>
        <strain evidence="2">DSM 44385 / JCM 11950 / CIP 105744 / CCUG 35717</strain>
    </source>
</reference>
<gene>
    <name evidence="1" type="ordered locus">ckrop_1935</name>
</gene>
<dbReference type="KEGG" id="ckp:ckrop_1935"/>
<proteinExistence type="predicted"/>
<dbReference type="AlphaFoldDB" id="C4LLE4"/>
<dbReference type="STRING" id="645127.ckrop_1935"/>
<protein>
    <submittedName>
        <fullName evidence="1">Uncharacterized protein</fullName>
    </submittedName>
</protein>
<organism evidence="1 2">
    <name type="scientific">Corynebacterium kroppenstedtii (strain DSM 44385 / JCM 11950 / CIP 105744 / CCUG 35717)</name>
    <dbReference type="NCBI Taxonomy" id="645127"/>
    <lineage>
        <taxon>Bacteria</taxon>
        <taxon>Bacillati</taxon>
        <taxon>Actinomycetota</taxon>
        <taxon>Actinomycetes</taxon>
        <taxon>Mycobacteriales</taxon>
        <taxon>Corynebacteriaceae</taxon>
        <taxon>Corynebacterium</taxon>
    </lineage>
</organism>
<accession>C4LLE4</accession>
<dbReference type="eggNOG" id="ENOG5031IVJ">
    <property type="taxonomic scope" value="Bacteria"/>
</dbReference>
<keyword evidence="2" id="KW-1185">Reference proteome</keyword>
<evidence type="ECO:0000313" key="2">
    <source>
        <dbReference type="Proteomes" id="UP000001473"/>
    </source>
</evidence>
<evidence type="ECO:0000313" key="1">
    <source>
        <dbReference type="EMBL" id="ACR18649.1"/>
    </source>
</evidence>